<evidence type="ECO:0000256" key="1">
    <source>
        <dbReference type="SAM" id="SignalP"/>
    </source>
</evidence>
<feature type="chain" id="PRO_5047193823" description="Copper amine oxidase-like N-terminal domain-containing protein" evidence="1">
    <location>
        <begin position="25"/>
        <end position="520"/>
    </location>
</feature>
<protein>
    <recommendedName>
        <fullName evidence="4">Copper amine oxidase-like N-terminal domain-containing protein</fullName>
    </recommendedName>
</protein>
<organism evidence="2 3">
    <name type="scientific">Paenibacillus konkukensis</name>
    <dbReference type="NCBI Taxonomy" id="2020716"/>
    <lineage>
        <taxon>Bacteria</taxon>
        <taxon>Bacillati</taxon>
        <taxon>Bacillota</taxon>
        <taxon>Bacilli</taxon>
        <taxon>Bacillales</taxon>
        <taxon>Paenibacillaceae</taxon>
        <taxon>Paenibacillus</taxon>
    </lineage>
</organism>
<dbReference type="EMBL" id="CP027059">
    <property type="protein sequence ID" value="UQZ80885.1"/>
    <property type="molecule type" value="Genomic_DNA"/>
</dbReference>
<dbReference type="RefSeq" id="WP_249863164.1">
    <property type="nucleotide sequence ID" value="NZ_CP027059.1"/>
</dbReference>
<dbReference type="Proteomes" id="UP001057134">
    <property type="component" value="Chromosome"/>
</dbReference>
<evidence type="ECO:0000313" key="2">
    <source>
        <dbReference type="EMBL" id="UQZ80885.1"/>
    </source>
</evidence>
<proteinExistence type="predicted"/>
<reference evidence="2" key="2">
    <citation type="journal article" date="2021" name="J Anim Sci Technol">
        <title>Complete genome sequence of Paenibacillus konkukensis sp. nov. SK3146 as a potential probiotic strain.</title>
        <authorList>
            <person name="Jung H.I."/>
            <person name="Park S."/>
            <person name="Niu K.M."/>
            <person name="Lee S.W."/>
            <person name="Kothari D."/>
            <person name="Yi K.J."/>
            <person name="Kim S.K."/>
        </authorList>
    </citation>
    <scope>NUCLEOTIDE SEQUENCE</scope>
    <source>
        <strain evidence="2">SK3146</strain>
    </source>
</reference>
<sequence length="520" mass="58261">MKRWLSAWLVCMMLLPLFPANSHAAAGEVQVRIAAFPIQVNGQLINNRQSEYPFLVYNDVTYVPLNWDTVQELELRLDWSPEEGLQLYRSCCTNREWEISALDKAPYKPVLTASNALNRSYTANVSTYPIQVYGQQVNNAEAPYPFLEFRNITYLPLTWDYAHRRLMMDLQWSAEGGLAVWSGQDQVLGQIRYDDDEALYIDAQAAEDSPLAMVKVAKSMSEAPVWLSPEQADAIRRQAEEAAGQRSRGGKEVPVERDGDMLAYQGMPLAKLRDTETGELGGTQLEAKGYLYEIDDKRRLLGVYTYYPIAKIGPAPGARYQLFSIINGKASAIEQFPFLPELVSLNPDGTVWIARDRLPFRDLYYAGSGLLALMDREGEVRVANDVWNEQDVSPLGLDSPSAEPVDGSGKLLVRLYGKPLNTEQEAAMRNGNYPVDPTSGRHPLELPAAAGETDGLYEAGADFTLKKLSAAPDSSDDLHMYKDKQGDLYTIGRYSNALTNWSRNEQRTWTDLELLQSTTK</sequence>
<gene>
    <name evidence="2" type="ORF">SK3146_00041</name>
</gene>
<evidence type="ECO:0008006" key="4">
    <source>
        <dbReference type="Google" id="ProtNLM"/>
    </source>
</evidence>
<keyword evidence="1" id="KW-0732">Signal</keyword>
<feature type="signal peptide" evidence="1">
    <location>
        <begin position="1"/>
        <end position="24"/>
    </location>
</feature>
<accession>A0ABY4RFK4</accession>
<keyword evidence="3" id="KW-1185">Reference proteome</keyword>
<evidence type="ECO:0000313" key="3">
    <source>
        <dbReference type="Proteomes" id="UP001057134"/>
    </source>
</evidence>
<name>A0ABY4RFK4_9BACL</name>
<reference evidence="2" key="1">
    <citation type="submission" date="2018-02" db="EMBL/GenBank/DDBJ databases">
        <authorList>
            <person name="Kim S.-K."/>
            <person name="Jung H.-I."/>
            <person name="Lee S.-W."/>
        </authorList>
    </citation>
    <scope>NUCLEOTIDE SEQUENCE</scope>
    <source>
        <strain evidence="2">SK3146</strain>
    </source>
</reference>